<evidence type="ECO:0000313" key="1">
    <source>
        <dbReference type="Proteomes" id="UP000887579"/>
    </source>
</evidence>
<dbReference type="Proteomes" id="UP000887579">
    <property type="component" value="Unplaced"/>
</dbReference>
<organism evidence="1 2">
    <name type="scientific">Panagrolaimus sp. ES5</name>
    <dbReference type="NCBI Taxonomy" id="591445"/>
    <lineage>
        <taxon>Eukaryota</taxon>
        <taxon>Metazoa</taxon>
        <taxon>Ecdysozoa</taxon>
        <taxon>Nematoda</taxon>
        <taxon>Chromadorea</taxon>
        <taxon>Rhabditida</taxon>
        <taxon>Tylenchina</taxon>
        <taxon>Panagrolaimomorpha</taxon>
        <taxon>Panagrolaimoidea</taxon>
        <taxon>Panagrolaimidae</taxon>
        <taxon>Panagrolaimus</taxon>
    </lineage>
</organism>
<dbReference type="WBParaSite" id="ES5_v2.g18257.t1">
    <property type="protein sequence ID" value="ES5_v2.g18257.t1"/>
    <property type="gene ID" value="ES5_v2.g18257"/>
</dbReference>
<reference evidence="2" key="1">
    <citation type="submission" date="2022-11" db="UniProtKB">
        <authorList>
            <consortium name="WormBaseParasite"/>
        </authorList>
    </citation>
    <scope>IDENTIFICATION</scope>
</reference>
<accession>A0AC34FLX0</accession>
<name>A0AC34FLX0_9BILA</name>
<sequence length="1302" mass="147972">MHCHKSSSSNHLLEQRANSTAGCSKVPSSQHQHVHRSELQKVLDTEPKGDFKVVGDHKKRSGYRVNGICSKLPHLNVVEPLKDPRKFNFKPNLYLRIISFKEPDPVQYAVVSFTSIYSNVTQDKLYDVCSTIFSTNSKEMGIYTYTSDVNIAYIEFPKKIDRIHFMNKVIPFADQLYNPTEKLIADDLCLKVNYKYYKKTGKFLPPSSRLLKVDQLYERHRKLDPQNEYILPPEYYVYINEARKKYTEKKDRGHIAVTNFPNTSSSSSHNINNLSSSQKQQSSSLPSVHQNPINLQENESIEKSLNVLKIENNVKDVAAVEVPPSNSQQPREESKSHYERPRSSNNFNRNGFVKNDEKKLPNNLAERYENITSESDDSNDSEYEQRRSFKKQQLLNQSRSSGNNFSSPYQNNKNSSSQLHVNSLKKKVSDATENPVHQMDVGERLRRIIQNGCSSPSPPKPSPVPSRSRSPPLSVPLPSTQPQKSNSNNYRNNNPKWHNRSNNQYYDQKVQNYGMPSYDPYYQYPMPNRPTSFVNPPPPPPPIPSPTIAPEVLMFNDLMKTAKHAITERVRRSVATKFQADLSTTGRTAAATFMKAQGKAIEPNFTEKTPQPNISKPPPPLFNKPMSKLSEIGPIPKVTPYKPKLEPKSMTKFKPKIQSHSPTPPPRVHSSSSNSSSSRTPRVVFSSESEESEEEPPKLIHTKKQTPEVSQTNIHIKSNGYHKITKEISPKIPTKLNEEEVQKYDSQKPNPKTSDSNKNHVKQIAEFVMKEKSIERRKPSLQSPSSSSSSDSSSSSEDTDSSSSSVSSIIPAKTSKIKKVIASDDSIAEERSSEEKIKIGERLKLSSSDDISSVSSSSEEEELKPKVIKKEKKKKRSPTPSSGTSSESETSEYAPSDVSIKKSKKKLNGNKNFSKNADVLKATKSHFKEPPAKKAKIDTKQATLRTESPVEDVKRLPSLTLDKYDYGPTGFPLFQILHDSMLCEEFWNKHWKMPKEDYRTWAFEEQGERDYFVLPITASKPGRGAKVRYTRRTAEEEYEANMKFITAGLDEEELLYMELAFNKVVKNNELPFSYAVEWNESQAAPEPEIYPEPIEKDGVVHYYPDPDLHLVTPIEEGCVRAHGLMRYTKMEKVFRRRLTVPPKLEITEDDRQLVKNMQQQYRSENALMRQLKTAGLEGLSLLTSNALASRPTCVTFAPSRIHDWGLFTLEDIRARSMIIEYIGEICRSTVIDATRMGNSARFINHSCTPNSYARVVKGNHIAIYSKRFIEAGEEITYDYKFPVEDNKIPCYCNAPNCRGSLN</sequence>
<evidence type="ECO:0000313" key="2">
    <source>
        <dbReference type="WBParaSite" id="ES5_v2.g18257.t1"/>
    </source>
</evidence>
<proteinExistence type="predicted"/>
<protein>
    <submittedName>
        <fullName evidence="2">Histone-lysine N-methyltransferase</fullName>
    </submittedName>
</protein>